<name>A0A0B2VT73_TOXCA</name>
<evidence type="ECO:0000313" key="2">
    <source>
        <dbReference type="EMBL" id="KHN84549.1"/>
    </source>
</evidence>
<feature type="region of interest" description="Disordered" evidence="1">
    <location>
        <begin position="1"/>
        <end position="82"/>
    </location>
</feature>
<dbReference type="EMBL" id="UYWY01000574">
    <property type="protein sequence ID" value="VDM25175.1"/>
    <property type="molecule type" value="Genomic_DNA"/>
</dbReference>
<reference evidence="2 4" key="1">
    <citation type="submission" date="2014-11" db="EMBL/GenBank/DDBJ databases">
        <title>Genetic blueprint of the zoonotic pathogen Toxocara canis.</title>
        <authorList>
            <person name="Zhu X.-Q."/>
            <person name="Korhonen P.K."/>
            <person name="Cai H."/>
            <person name="Young N.D."/>
            <person name="Nejsum P."/>
            <person name="von Samson-Himmelstjerna G."/>
            <person name="Boag P.R."/>
            <person name="Tan P."/>
            <person name="Li Q."/>
            <person name="Min J."/>
            <person name="Yang Y."/>
            <person name="Wang X."/>
            <person name="Fang X."/>
            <person name="Hall R.S."/>
            <person name="Hofmann A."/>
            <person name="Sternberg P.W."/>
            <person name="Jex A.R."/>
            <person name="Gasser R.B."/>
        </authorList>
    </citation>
    <scope>NUCLEOTIDE SEQUENCE [LARGE SCALE GENOMIC DNA]</scope>
    <source>
        <strain evidence="2">PN_DK_2014</strain>
    </source>
</reference>
<gene>
    <name evidence="2" type="ORF">Tcan_07893</name>
    <name evidence="3" type="ORF">TCNE_LOCUS948</name>
</gene>
<dbReference type="EMBL" id="JPKZ01000923">
    <property type="protein sequence ID" value="KHN84549.1"/>
    <property type="molecule type" value="Genomic_DNA"/>
</dbReference>
<evidence type="ECO:0000313" key="3">
    <source>
        <dbReference type="EMBL" id="VDM25175.1"/>
    </source>
</evidence>
<protein>
    <submittedName>
        <fullName evidence="2">Uncharacterized protein</fullName>
    </submittedName>
</protein>
<sequence length="290" mass="32210">MPPVGDFNSRQNRSEPPCSSMLSSTEILEISKSSPGIAHTRRSLDHKAESDNTSTLDEGNVPEGQPQPYEKQSTASDNTLDMPVRKGTAEISLSLKPSSSINSRLRVRSRRKPLTRETFASYRRVSDATLVPRDELLQFDHPETMINIVDSIFTSSLDTDDQIKILQSVSVSNKRGAEFGMGRCGAESNIAMTPFIGRREMIERISKRNVSRGIPKRHLEMSTANQDSEDGASNRPSDVSSWRYLDPKTLAMKGEATELGTAPPNVNHTNTAITNNFLVNCKQYNAYFEV</sequence>
<proteinExistence type="predicted"/>
<keyword evidence="4" id="KW-1185">Reference proteome</keyword>
<evidence type="ECO:0000256" key="1">
    <source>
        <dbReference type="SAM" id="MobiDB-lite"/>
    </source>
</evidence>
<accession>A0A0B2VT73</accession>
<reference evidence="3" key="2">
    <citation type="submission" date="2018-11" db="EMBL/GenBank/DDBJ databases">
        <authorList>
            <consortium name="Pathogen Informatics"/>
        </authorList>
    </citation>
    <scope>NUCLEOTIDE SEQUENCE [LARGE SCALE GENOMIC DNA]</scope>
</reference>
<feature type="compositionally biased region" description="Polar residues" evidence="1">
    <location>
        <begin position="70"/>
        <end position="79"/>
    </location>
</feature>
<feature type="region of interest" description="Disordered" evidence="1">
    <location>
        <begin position="213"/>
        <end position="241"/>
    </location>
</feature>
<dbReference type="AlphaFoldDB" id="A0A0B2VT73"/>
<feature type="compositionally biased region" description="Polar residues" evidence="1">
    <location>
        <begin position="20"/>
        <end position="34"/>
    </location>
</feature>
<organism evidence="2 4">
    <name type="scientific">Toxocara canis</name>
    <name type="common">Canine roundworm</name>
    <dbReference type="NCBI Taxonomy" id="6265"/>
    <lineage>
        <taxon>Eukaryota</taxon>
        <taxon>Metazoa</taxon>
        <taxon>Ecdysozoa</taxon>
        <taxon>Nematoda</taxon>
        <taxon>Chromadorea</taxon>
        <taxon>Rhabditida</taxon>
        <taxon>Spirurina</taxon>
        <taxon>Ascaridomorpha</taxon>
        <taxon>Ascaridoidea</taxon>
        <taxon>Toxocaridae</taxon>
        <taxon>Toxocara</taxon>
    </lineage>
</organism>
<dbReference type="Proteomes" id="UP000031036">
    <property type="component" value="Unassembled WGS sequence"/>
</dbReference>
<evidence type="ECO:0000313" key="4">
    <source>
        <dbReference type="Proteomes" id="UP000031036"/>
    </source>
</evidence>